<dbReference type="Proteomes" id="UP000550609">
    <property type="component" value="Unassembled WGS sequence"/>
</dbReference>
<dbReference type="EMBL" id="JACIUV010000001">
    <property type="protein sequence ID" value="MBB1115779.1"/>
    <property type="molecule type" value="Genomic_DNA"/>
</dbReference>
<dbReference type="RefSeq" id="WP_182621193.1">
    <property type="nucleotide sequence ID" value="NZ_JACIUV010000001.1"/>
</dbReference>
<sequence>MHIVLAAGVLLAAGYFIGGKRQGDAPVEPALPPAAGQSSPATAMQTRQGAAEVMVMRGQAATERREVDQARMTVLEGGTVLRIEGGVGRHFARQLAGIVAENRGLQRVDISSGGGYMMEGFEAARVINRHNLIVRVKSHCASICVALWAAAFSRQLEPDAVIGLHQWTAQCEVMPSPEREQCQRHAQFATQNKSTYEAWLRSAGFNADLIALQARTPPQDMAILTAAQLRSHGVDFVLVEKTD</sequence>
<comment type="caution">
    <text evidence="1">The sequence shown here is derived from an EMBL/GenBank/DDBJ whole genome shotgun (WGS) entry which is preliminary data.</text>
</comment>
<reference evidence="1 2" key="1">
    <citation type="submission" date="2020-08" db="EMBL/GenBank/DDBJ databases">
        <title>Stenotrophomonas sp. W1S232.</title>
        <authorList>
            <person name="Deng Y."/>
        </authorList>
    </citation>
    <scope>NUCLEOTIDE SEQUENCE [LARGE SCALE GENOMIC DNA]</scope>
    <source>
        <strain evidence="1 2">W1S232</strain>
    </source>
</reference>
<protein>
    <submittedName>
        <fullName evidence="1">Uncharacterized protein</fullName>
    </submittedName>
</protein>
<dbReference type="Gene3D" id="3.90.226.10">
    <property type="entry name" value="2-enoyl-CoA Hydratase, Chain A, domain 1"/>
    <property type="match status" value="1"/>
</dbReference>
<dbReference type="SUPFAM" id="SSF52096">
    <property type="entry name" value="ClpP/crotonase"/>
    <property type="match status" value="1"/>
</dbReference>
<gene>
    <name evidence="1" type="ORF">H4O09_01690</name>
</gene>
<evidence type="ECO:0000313" key="2">
    <source>
        <dbReference type="Proteomes" id="UP000550609"/>
    </source>
</evidence>
<dbReference type="InterPro" id="IPR029045">
    <property type="entry name" value="ClpP/crotonase-like_dom_sf"/>
</dbReference>
<dbReference type="AlphaFoldDB" id="A0A7W3UXP1"/>
<name>A0A7W3UXP1_9GAMM</name>
<evidence type="ECO:0000313" key="1">
    <source>
        <dbReference type="EMBL" id="MBB1115779.1"/>
    </source>
</evidence>
<proteinExistence type="predicted"/>
<accession>A0A7W3UXP1</accession>
<organism evidence="1 2">
    <name type="scientific">Stenotrophomonas koreensis</name>
    <dbReference type="NCBI Taxonomy" id="266128"/>
    <lineage>
        <taxon>Bacteria</taxon>
        <taxon>Pseudomonadati</taxon>
        <taxon>Pseudomonadota</taxon>
        <taxon>Gammaproteobacteria</taxon>
        <taxon>Lysobacterales</taxon>
        <taxon>Lysobacteraceae</taxon>
        <taxon>Stenotrophomonas</taxon>
    </lineage>
</organism>